<keyword evidence="2" id="KW-0479">Metal-binding</keyword>
<gene>
    <name evidence="5" type="ORF">PHYPSEUDO_008943</name>
</gene>
<evidence type="ECO:0008006" key="7">
    <source>
        <dbReference type="Google" id="ProtNLM"/>
    </source>
</evidence>
<sequence>MCCDRISSARLAVTEWVWNVGSERRLREAIAESGALLLKLISNAMEQANAGEQPGRNGVMSVIVSRMKTNKQEIAPTAVRDISLASLEAGRNTTADALTWLFHTLSRNLRVQMKLRAEIAVKLPKTAESEYSAFRGGPRVCLGRNLAKLELKIVVATLLSRFRLIEEPSQDVRSILELT</sequence>
<keyword evidence="3" id="KW-0560">Oxidoreductase</keyword>
<dbReference type="InterPro" id="IPR001128">
    <property type="entry name" value="Cyt_P450"/>
</dbReference>
<proteinExistence type="inferred from homology"/>
<accession>A0A8T1VDH7</accession>
<name>A0A8T1VDH7_9STRA</name>
<dbReference type="GO" id="GO:0016705">
    <property type="term" value="F:oxidoreductase activity, acting on paired donors, with incorporation or reduction of molecular oxygen"/>
    <property type="evidence" value="ECO:0007669"/>
    <property type="project" value="InterPro"/>
</dbReference>
<comment type="similarity">
    <text evidence="1">Belongs to the cytochrome P450 family.</text>
</comment>
<protein>
    <recommendedName>
        <fullName evidence="7">Cytochrome P450</fullName>
    </recommendedName>
</protein>
<keyword evidence="6" id="KW-1185">Reference proteome</keyword>
<keyword evidence="4" id="KW-0408">Iron</keyword>
<dbReference type="EMBL" id="JAGDFM010000369">
    <property type="protein sequence ID" value="KAG7379135.1"/>
    <property type="molecule type" value="Genomic_DNA"/>
</dbReference>
<dbReference type="PANTHER" id="PTHR24296">
    <property type="entry name" value="CYTOCHROME P450"/>
    <property type="match status" value="1"/>
</dbReference>
<evidence type="ECO:0000256" key="4">
    <source>
        <dbReference type="ARBA" id="ARBA00023004"/>
    </source>
</evidence>
<dbReference type="GO" id="GO:0020037">
    <property type="term" value="F:heme binding"/>
    <property type="evidence" value="ECO:0007669"/>
    <property type="project" value="InterPro"/>
</dbReference>
<organism evidence="5 6">
    <name type="scientific">Phytophthora pseudosyringae</name>
    <dbReference type="NCBI Taxonomy" id="221518"/>
    <lineage>
        <taxon>Eukaryota</taxon>
        <taxon>Sar</taxon>
        <taxon>Stramenopiles</taxon>
        <taxon>Oomycota</taxon>
        <taxon>Peronosporomycetes</taxon>
        <taxon>Peronosporales</taxon>
        <taxon>Peronosporaceae</taxon>
        <taxon>Phytophthora</taxon>
    </lineage>
</organism>
<dbReference type="Pfam" id="PF00067">
    <property type="entry name" value="p450"/>
    <property type="match status" value="2"/>
</dbReference>
<comment type="caution">
    <text evidence="5">The sequence shown here is derived from an EMBL/GenBank/DDBJ whole genome shotgun (WGS) entry which is preliminary data.</text>
</comment>
<dbReference type="Proteomes" id="UP000694044">
    <property type="component" value="Unassembled WGS sequence"/>
</dbReference>
<dbReference type="GO" id="GO:0005506">
    <property type="term" value="F:iron ion binding"/>
    <property type="evidence" value="ECO:0007669"/>
    <property type="project" value="InterPro"/>
</dbReference>
<dbReference type="AlphaFoldDB" id="A0A8T1VDH7"/>
<evidence type="ECO:0000256" key="2">
    <source>
        <dbReference type="ARBA" id="ARBA00022723"/>
    </source>
</evidence>
<evidence type="ECO:0000313" key="5">
    <source>
        <dbReference type="EMBL" id="KAG7379135.1"/>
    </source>
</evidence>
<evidence type="ECO:0000313" key="6">
    <source>
        <dbReference type="Proteomes" id="UP000694044"/>
    </source>
</evidence>
<reference evidence="5" key="1">
    <citation type="submission" date="2021-02" db="EMBL/GenBank/DDBJ databases">
        <authorList>
            <person name="Palmer J.M."/>
        </authorList>
    </citation>
    <scope>NUCLEOTIDE SEQUENCE</scope>
    <source>
        <strain evidence="5">SCRP734</strain>
    </source>
</reference>
<evidence type="ECO:0000256" key="1">
    <source>
        <dbReference type="ARBA" id="ARBA00010617"/>
    </source>
</evidence>
<dbReference type="OrthoDB" id="6480556at2759"/>
<dbReference type="GO" id="GO:0004497">
    <property type="term" value="F:monooxygenase activity"/>
    <property type="evidence" value="ECO:0007669"/>
    <property type="project" value="InterPro"/>
</dbReference>
<evidence type="ECO:0000256" key="3">
    <source>
        <dbReference type="ARBA" id="ARBA00023002"/>
    </source>
</evidence>